<name>A0A6J6D0Q4_9ZZZZ</name>
<gene>
    <name evidence="2" type="ORF">UFOPK1493_01502</name>
</gene>
<sequence>MSDPRATITRTVVGPTSPPTASTITTTAVPSAPIIEGRLIGKRHGNMRSVGLTLSRTAADHIYALAKTHDITLGEALIHSLRRAAIETHVDDAFRRSPGDPTTTRGPRMRRGLDARTVYVLLTPDEARWISNLATERNCTVSDLATRSITTAFATSGDAGET</sequence>
<evidence type="ECO:0000256" key="1">
    <source>
        <dbReference type="SAM" id="MobiDB-lite"/>
    </source>
</evidence>
<dbReference type="AlphaFoldDB" id="A0A6J6D0Q4"/>
<dbReference type="EMBL" id="CAEZSR010000045">
    <property type="protein sequence ID" value="CAB4557352.1"/>
    <property type="molecule type" value="Genomic_DNA"/>
</dbReference>
<proteinExistence type="predicted"/>
<accession>A0A6J6D0Q4</accession>
<reference evidence="2" key="1">
    <citation type="submission" date="2020-05" db="EMBL/GenBank/DDBJ databases">
        <authorList>
            <person name="Chiriac C."/>
            <person name="Salcher M."/>
            <person name="Ghai R."/>
            <person name="Kavagutti S V."/>
        </authorList>
    </citation>
    <scope>NUCLEOTIDE SEQUENCE</scope>
</reference>
<evidence type="ECO:0000313" key="2">
    <source>
        <dbReference type="EMBL" id="CAB4557352.1"/>
    </source>
</evidence>
<organism evidence="2">
    <name type="scientific">freshwater metagenome</name>
    <dbReference type="NCBI Taxonomy" id="449393"/>
    <lineage>
        <taxon>unclassified sequences</taxon>
        <taxon>metagenomes</taxon>
        <taxon>ecological metagenomes</taxon>
    </lineage>
</organism>
<feature type="region of interest" description="Disordered" evidence="1">
    <location>
        <begin position="1"/>
        <end position="25"/>
    </location>
</feature>
<protein>
    <submittedName>
        <fullName evidence="2">Unannotated protein</fullName>
    </submittedName>
</protein>